<dbReference type="GO" id="GO:0016887">
    <property type="term" value="F:ATP hydrolysis activity"/>
    <property type="evidence" value="ECO:0007669"/>
    <property type="project" value="InterPro"/>
</dbReference>
<dbReference type="RefSeq" id="WP_068272874.1">
    <property type="nucleotide sequence ID" value="NZ_LQZG01000002.1"/>
</dbReference>
<dbReference type="EMBL" id="LQZG01000002">
    <property type="protein sequence ID" value="OAB87506.1"/>
    <property type="molecule type" value="Genomic_DNA"/>
</dbReference>
<gene>
    <name evidence="2" type="ORF">AWH69_05370</name>
</gene>
<reference evidence="2 3" key="1">
    <citation type="submission" date="2016-01" db="EMBL/GenBank/DDBJ databases">
        <title>Janibacter melonis strain CD11_4 genome sequencing and assembly.</title>
        <authorList>
            <person name="Nair G.R."/>
            <person name="Kaur G."/>
            <person name="Chander A.M."/>
            <person name="Mayilraj S."/>
        </authorList>
    </citation>
    <scope>NUCLEOTIDE SEQUENCE [LARGE SCALE GENOMIC DNA]</scope>
    <source>
        <strain evidence="2 3">CD11-4</strain>
    </source>
</reference>
<dbReference type="PANTHER" id="PTHR10803">
    <property type="entry name" value="ARSENICAL PUMP-DRIVING ATPASE ARSENITE-TRANSLOCATING ATPASE"/>
    <property type="match status" value="1"/>
</dbReference>
<protein>
    <recommendedName>
        <fullName evidence="1">ArsA/GET3 Anion-transporting ATPase-like domain-containing protein</fullName>
    </recommendedName>
</protein>
<dbReference type="InterPro" id="IPR027417">
    <property type="entry name" value="P-loop_NTPase"/>
</dbReference>
<keyword evidence="3" id="KW-1185">Reference proteome</keyword>
<feature type="domain" description="ArsA/GET3 Anion-transporting ATPase-like" evidence="1">
    <location>
        <begin position="15"/>
        <end position="295"/>
    </location>
</feature>
<dbReference type="GO" id="GO:0005524">
    <property type="term" value="F:ATP binding"/>
    <property type="evidence" value="ECO:0007669"/>
    <property type="project" value="InterPro"/>
</dbReference>
<dbReference type="Gene3D" id="3.40.50.300">
    <property type="entry name" value="P-loop containing nucleotide triphosphate hydrolases"/>
    <property type="match status" value="1"/>
</dbReference>
<evidence type="ECO:0000259" key="1">
    <source>
        <dbReference type="Pfam" id="PF02374"/>
    </source>
</evidence>
<dbReference type="STRING" id="262209.AWH69_05370"/>
<dbReference type="PANTHER" id="PTHR10803:SF26">
    <property type="entry name" value="ANION TRANSPORTER ATPASE-RELATED"/>
    <property type="match status" value="1"/>
</dbReference>
<evidence type="ECO:0000313" key="3">
    <source>
        <dbReference type="Proteomes" id="UP000076976"/>
    </source>
</evidence>
<dbReference type="Pfam" id="PF02374">
    <property type="entry name" value="ArsA_ATPase"/>
    <property type="match status" value="1"/>
</dbReference>
<dbReference type="Proteomes" id="UP000076976">
    <property type="component" value="Unassembled WGS sequence"/>
</dbReference>
<accession>A0A176QCV0</accession>
<sequence length="374" mass="39331">MSGPLGDVLEDPSVRVVVCCGAGGVGKTTTAAALGVRAARQGRRVVVLTIDPSRRLAQALGADPSSSEPHPVTGLVGDGSTGSLDVLVLDMRRTFDDLVRQHAGPHRAAAILGHPLYESLSTSLAGTQEYMAVERIGQLREEMTRTGRWDLLVVDTPPSRSALEFLDAPARLGRFLDGRLLRVLSAPARAGGRLGRKVAGQGVALGRGVVSAVLGPSLVGDVQTLLGALDTVLGGFRERADATYAALTSPTTAWVVVGAPDDASVVESRRLLARLADDEVRPRALVVNRVVRATSTVGTGEALAAADAVETDLGRAALAVHVERTRRARRHASVLRTLRDLVADEQVPVVVVPDSPHDADDVQALDELAHHLVR</sequence>
<comment type="caution">
    <text evidence="2">The sequence shown here is derived from an EMBL/GenBank/DDBJ whole genome shotgun (WGS) entry which is preliminary data.</text>
</comment>
<name>A0A176QCV0_9MICO</name>
<dbReference type="InterPro" id="IPR025723">
    <property type="entry name" value="ArsA/GET3_ATPase-like"/>
</dbReference>
<dbReference type="SUPFAM" id="SSF52540">
    <property type="entry name" value="P-loop containing nucleoside triphosphate hydrolases"/>
    <property type="match status" value="1"/>
</dbReference>
<proteinExistence type="predicted"/>
<dbReference type="AlphaFoldDB" id="A0A176QCV0"/>
<dbReference type="InterPro" id="IPR016300">
    <property type="entry name" value="ATPase_ArsA/GET3"/>
</dbReference>
<organism evidence="2 3">
    <name type="scientific">Janibacter melonis</name>
    <dbReference type="NCBI Taxonomy" id="262209"/>
    <lineage>
        <taxon>Bacteria</taxon>
        <taxon>Bacillati</taxon>
        <taxon>Actinomycetota</taxon>
        <taxon>Actinomycetes</taxon>
        <taxon>Micrococcales</taxon>
        <taxon>Intrasporangiaceae</taxon>
        <taxon>Janibacter</taxon>
    </lineage>
</organism>
<evidence type="ECO:0000313" key="2">
    <source>
        <dbReference type="EMBL" id="OAB87506.1"/>
    </source>
</evidence>